<dbReference type="SUPFAM" id="SSF50370">
    <property type="entry name" value="Ricin B-like lectins"/>
    <property type="match status" value="1"/>
</dbReference>
<dbReference type="InterPro" id="IPR036943">
    <property type="entry name" value="FN_type2_sf"/>
</dbReference>
<dbReference type="STRING" id="30732.ENSOMEP00000010404"/>
<organism evidence="5 6">
    <name type="scientific">Oryzias melastigma</name>
    <name type="common">Marine medaka</name>
    <dbReference type="NCBI Taxonomy" id="30732"/>
    <lineage>
        <taxon>Eukaryota</taxon>
        <taxon>Metazoa</taxon>
        <taxon>Chordata</taxon>
        <taxon>Craniata</taxon>
        <taxon>Vertebrata</taxon>
        <taxon>Euteleostomi</taxon>
        <taxon>Actinopterygii</taxon>
        <taxon>Neopterygii</taxon>
        <taxon>Teleostei</taxon>
        <taxon>Neoteleostei</taxon>
        <taxon>Acanthomorphata</taxon>
        <taxon>Ovalentaria</taxon>
        <taxon>Atherinomorphae</taxon>
        <taxon>Beloniformes</taxon>
        <taxon>Adrianichthyidae</taxon>
        <taxon>Oryziinae</taxon>
        <taxon>Oryzias</taxon>
    </lineage>
</organism>
<dbReference type="SUPFAM" id="SSF57440">
    <property type="entry name" value="Kringle-like"/>
    <property type="match status" value="1"/>
</dbReference>
<dbReference type="InterPro" id="IPR000562">
    <property type="entry name" value="FN_type2_dom"/>
</dbReference>
<feature type="disulfide bond" evidence="3">
    <location>
        <begin position="166"/>
        <end position="192"/>
    </location>
</feature>
<evidence type="ECO:0000313" key="5">
    <source>
        <dbReference type="Ensembl" id="ENSOMEP00000010404.1"/>
    </source>
</evidence>
<dbReference type="SMART" id="SM00059">
    <property type="entry name" value="FN2"/>
    <property type="match status" value="1"/>
</dbReference>
<evidence type="ECO:0000256" key="3">
    <source>
        <dbReference type="PROSITE-ProRule" id="PRU00479"/>
    </source>
</evidence>
<protein>
    <recommendedName>
        <fullName evidence="4">Fibronectin type-II domain-containing protein</fullName>
    </recommendedName>
</protein>
<accession>A0A3B3BYF1</accession>
<reference evidence="5" key="2">
    <citation type="submission" date="2025-09" db="UniProtKB">
        <authorList>
            <consortium name="Ensembl"/>
        </authorList>
    </citation>
    <scope>IDENTIFICATION</scope>
</reference>
<evidence type="ECO:0000256" key="1">
    <source>
        <dbReference type="ARBA" id="ARBA00022737"/>
    </source>
</evidence>
<dbReference type="Ensembl" id="ENSOMET00000017200.1">
    <property type="protein sequence ID" value="ENSOMEP00000010404.1"/>
    <property type="gene ID" value="ENSOMEG00000011675.1"/>
</dbReference>
<dbReference type="Proteomes" id="UP000261560">
    <property type="component" value="Unplaced"/>
</dbReference>
<keyword evidence="1" id="KW-0677">Repeat</keyword>
<dbReference type="AlphaFoldDB" id="A0A3B3BYF1"/>
<dbReference type="PROSITE" id="PS51092">
    <property type="entry name" value="FN2_2"/>
    <property type="match status" value="1"/>
</dbReference>
<dbReference type="PaxDb" id="30732-ENSOMEP00000010404"/>
<dbReference type="Gene3D" id="2.10.10.10">
    <property type="entry name" value="Fibronectin, type II, collagen-binding"/>
    <property type="match status" value="1"/>
</dbReference>
<dbReference type="Pfam" id="PF00040">
    <property type="entry name" value="fn2"/>
    <property type="match status" value="1"/>
</dbReference>
<reference evidence="5" key="1">
    <citation type="submission" date="2025-08" db="UniProtKB">
        <authorList>
            <consortium name="Ensembl"/>
        </authorList>
    </citation>
    <scope>IDENTIFICATION</scope>
</reference>
<keyword evidence="2 3" id="KW-1015">Disulfide bond</keyword>
<dbReference type="InterPro" id="IPR035992">
    <property type="entry name" value="Ricin_B-like_lectins"/>
</dbReference>
<dbReference type="Gene3D" id="2.80.10.50">
    <property type="match status" value="1"/>
</dbReference>
<evidence type="ECO:0000259" key="4">
    <source>
        <dbReference type="PROSITE" id="PS51092"/>
    </source>
</evidence>
<feature type="domain" description="Fibronectin type-II" evidence="4">
    <location>
        <begin position="161"/>
        <end position="208"/>
    </location>
</feature>
<name>A0A3B3BYF1_ORYME</name>
<sequence>FHCRLARPCVAVSLCKTLIPTLPLVEGWHQYSPFSLTNKATGQCLVRRLNRCLDLRWTTGNRLMVTSTKKCLGAQGKSVGSEVNQYDCDEKTFLQRWECKNGTLLALIGQPLYMQVKADGTVALSKTIGPNNQITITDTLGWTSYNERLCPPELYSIGGNAFGKICMFPFLYKDRWFGECTTFDAKTKRSWCAVETKFEHEQWGYCPSSCETTKGGGNTQRLAVCSTCDYSSKEHSFTGWHEPMQMGYHLT</sequence>
<dbReference type="GeneTree" id="ENSGT01050000244842"/>
<keyword evidence="6" id="KW-1185">Reference proteome</keyword>
<dbReference type="InterPro" id="IPR013806">
    <property type="entry name" value="Kringle-like"/>
</dbReference>
<evidence type="ECO:0000313" key="6">
    <source>
        <dbReference type="Proteomes" id="UP000261560"/>
    </source>
</evidence>
<evidence type="ECO:0000256" key="2">
    <source>
        <dbReference type="ARBA" id="ARBA00023157"/>
    </source>
</evidence>
<proteinExistence type="predicted"/>
<comment type="caution">
    <text evidence="3">Lacks conserved residue(s) required for the propagation of feature annotation.</text>
</comment>